<name>A0AA39GJR4_SARSR</name>
<accession>A0AA39GJR4</accession>
<feature type="domain" description="Zn(2)-C6 fungal-type" evidence="5">
    <location>
        <begin position="15"/>
        <end position="44"/>
    </location>
</feature>
<sequence>MNATPSAADDPTRRACDSCRLRKIKCDKDWPCANCRIANRTCTSTGAGQRPKEARQRVLISSQYEKKIDQIDSRLGSIEILLRNLTMQSNSGSVSGSGLETFTTKASLDTPQSSHSGPGVSSTAEYESSDHDSEYGGDTGLHSQANFASEFLEHAVERTSLSDVNPKMSEALKTLRQLVQLGNQRSISHGPRFPLQRPVPPGGVTKLSMPSQVIVTALLKENKGFPLSLASVICSLADIQDFHGMVRDVYFATDEYSEAAFTIVNAGLYMLFLEALAYGSQVASKAELETCLQICRANLETCLLHTPLFLSTKVENVQALYFGAVYAIDVCRPSVAWQLVSMAAQLCQTGGYHRAEFLRNDDPKVARAKTLIFWQVYTMDKSLSLRLGRAGSIADYDISIPRTYSMHGLIPQGAKADYAGLWLNIAEVQGRIYEQLYSPSALRSPSEELIRRAQLLADECRTMETESMVTREYTDEFFKYSQGAELLELFIKGDELQFLSAWCLVQRVIPAPEGSASRFNEECLATARKAMARHQDCIKLFQLGNHVQNIYMHWNLMLTPFAPFFILFCYIIETSSAEDLAILQNFASTLNLARDASEASHKFATLCKVMCEVVTLYVEAKSQQNVDQTMGPIGDEFEMYLNQLGFMPMVPNTGQGSAPMDNEPGFQHPARVGDWYSGSMNMMGLVEEDLSGMGMGFSMPMGSMGSGMGGTGMGM</sequence>
<protein>
    <recommendedName>
        <fullName evidence="5">Zn(2)-C6 fungal-type domain-containing protein</fullName>
    </recommendedName>
</protein>
<evidence type="ECO:0000313" key="6">
    <source>
        <dbReference type="EMBL" id="KAK0388316.1"/>
    </source>
</evidence>
<keyword evidence="1" id="KW-0479">Metal-binding</keyword>
<dbReference type="SUPFAM" id="SSF57701">
    <property type="entry name" value="Zn2/Cys6 DNA-binding domain"/>
    <property type="match status" value="1"/>
</dbReference>
<dbReference type="SMART" id="SM00066">
    <property type="entry name" value="GAL4"/>
    <property type="match status" value="1"/>
</dbReference>
<dbReference type="GO" id="GO:0008270">
    <property type="term" value="F:zinc ion binding"/>
    <property type="evidence" value="ECO:0007669"/>
    <property type="project" value="InterPro"/>
</dbReference>
<dbReference type="GO" id="GO:0006351">
    <property type="term" value="P:DNA-templated transcription"/>
    <property type="evidence" value="ECO:0007669"/>
    <property type="project" value="InterPro"/>
</dbReference>
<dbReference type="InterPro" id="IPR050987">
    <property type="entry name" value="AtrR-like"/>
</dbReference>
<dbReference type="GO" id="GO:0000981">
    <property type="term" value="F:DNA-binding transcription factor activity, RNA polymerase II-specific"/>
    <property type="evidence" value="ECO:0007669"/>
    <property type="project" value="InterPro"/>
</dbReference>
<dbReference type="PROSITE" id="PS00463">
    <property type="entry name" value="ZN2_CY6_FUNGAL_1"/>
    <property type="match status" value="1"/>
</dbReference>
<dbReference type="Proteomes" id="UP001175261">
    <property type="component" value="Unassembled WGS sequence"/>
</dbReference>
<evidence type="ECO:0000256" key="2">
    <source>
        <dbReference type="ARBA" id="ARBA00023242"/>
    </source>
</evidence>
<proteinExistence type="predicted"/>
<evidence type="ECO:0000259" key="5">
    <source>
        <dbReference type="PROSITE" id="PS50048"/>
    </source>
</evidence>
<keyword evidence="2" id="KW-0539">Nucleus</keyword>
<feature type="region of interest" description="Disordered" evidence="3">
    <location>
        <begin position="105"/>
        <end position="140"/>
    </location>
</feature>
<dbReference type="InterPro" id="IPR036864">
    <property type="entry name" value="Zn2-C6_fun-type_DNA-bd_sf"/>
</dbReference>
<dbReference type="PANTHER" id="PTHR46910">
    <property type="entry name" value="TRANSCRIPTION FACTOR PDR1"/>
    <property type="match status" value="1"/>
</dbReference>
<organism evidence="6 7">
    <name type="scientific">Sarocladium strictum</name>
    <name type="common">Black bundle disease fungus</name>
    <name type="synonym">Acremonium strictum</name>
    <dbReference type="NCBI Taxonomy" id="5046"/>
    <lineage>
        <taxon>Eukaryota</taxon>
        <taxon>Fungi</taxon>
        <taxon>Dikarya</taxon>
        <taxon>Ascomycota</taxon>
        <taxon>Pezizomycotina</taxon>
        <taxon>Sordariomycetes</taxon>
        <taxon>Hypocreomycetidae</taxon>
        <taxon>Hypocreales</taxon>
        <taxon>Sarocladiaceae</taxon>
        <taxon>Sarocladium</taxon>
    </lineage>
</organism>
<keyword evidence="4" id="KW-0472">Membrane</keyword>
<evidence type="ECO:0000256" key="1">
    <source>
        <dbReference type="ARBA" id="ARBA00022723"/>
    </source>
</evidence>
<dbReference type="Pfam" id="PF04082">
    <property type="entry name" value="Fungal_trans"/>
    <property type="match status" value="1"/>
</dbReference>
<feature type="transmembrane region" description="Helical" evidence="4">
    <location>
        <begin position="551"/>
        <end position="572"/>
    </location>
</feature>
<dbReference type="InterPro" id="IPR001138">
    <property type="entry name" value="Zn2Cys6_DnaBD"/>
</dbReference>
<dbReference type="AlphaFoldDB" id="A0AA39GJR4"/>
<evidence type="ECO:0000313" key="7">
    <source>
        <dbReference type="Proteomes" id="UP001175261"/>
    </source>
</evidence>
<gene>
    <name evidence="6" type="ORF">NLU13_4561</name>
</gene>
<keyword evidence="7" id="KW-1185">Reference proteome</keyword>
<comment type="caution">
    <text evidence="6">The sequence shown here is derived from an EMBL/GenBank/DDBJ whole genome shotgun (WGS) entry which is preliminary data.</text>
</comment>
<keyword evidence="4" id="KW-0812">Transmembrane</keyword>
<dbReference type="Pfam" id="PF00172">
    <property type="entry name" value="Zn_clus"/>
    <property type="match status" value="1"/>
</dbReference>
<reference evidence="6" key="1">
    <citation type="submission" date="2022-10" db="EMBL/GenBank/DDBJ databases">
        <title>Determination and structural analysis of whole genome sequence of Sarocladium strictum F4-1.</title>
        <authorList>
            <person name="Hu L."/>
            <person name="Jiang Y."/>
        </authorList>
    </citation>
    <scope>NUCLEOTIDE SEQUENCE</scope>
    <source>
        <strain evidence="6">F4-1</strain>
    </source>
</reference>
<dbReference type="InterPro" id="IPR007219">
    <property type="entry name" value="XnlR_reg_dom"/>
</dbReference>
<dbReference type="CDD" id="cd00067">
    <property type="entry name" value="GAL4"/>
    <property type="match status" value="1"/>
</dbReference>
<dbReference type="PANTHER" id="PTHR46910:SF5">
    <property type="entry name" value="ZN(II)2CYS6 TRANSCRIPTION FACTOR (EUROFUNG)"/>
    <property type="match status" value="1"/>
</dbReference>
<evidence type="ECO:0000256" key="4">
    <source>
        <dbReference type="SAM" id="Phobius"/>
    </source>
</evidence>
<dbReference type="EMBL" id="JAPDFR010000003">
    <property type="protein sequence ID" value="KAK0388316.1"/>
    <property type="molecule type" value="Genomic_DNA"/>
</dbReference>
<dbReference type="GO" id="GO:0003677">
    <property type="term" value="F:DNA binding"/>
    <property type="evidence" value="ECO:0007669"/>
    <property type="project" value="InterPro"/>
</dbReference>
<dbReference type="Gene3D" id="4.10.240.10">
    <property type="entry name" value="Zn(2)-C6 fungal-type DNA-binding domain"/>
    <property type="match status" value="1"/>
</dbReference>
<dbReference type="SMART" id="SM00906">
    <property type="entry name" value="Fungal_trans"/>
    <property type="match status" value="1"/>
</dbReference>
<dbReference type="PROSITE" id="PS50048">
    <property type="entry name" value="ZN2_CY6_FUNGAL_2"/>
    <property type="match status" value="1"/>
</dbReference>
<dbReference type="CDD" id="cd12148">
    <property type="entry name" value="fungal_TF_MHR"/>
    <property type="match status" value="1"/>
</dbReference>
<feature type="compositionally biased region" description="Polar residues" evidence="3">
    <location>
        <begin position="105"/>
        <end position="126"/>
    </location>
</feature>
<keyword evidence="4" id="KW-1133">Transmembrane helix</keyword>
<evidence type="ECO:0000256" key="3">
    <source>
        <dbReference type="SAM" id="MobiDB-lite"/>
    </source>
</evidence>